<gene>
    <name evidence="9" type="ORF">B1R32_10888</name>
</gene>
<evidence type="ECO:0000313" key="10">
    <source>
        <dbReference type="Proteomes" id="UP000237684"/>
    </source>
</evidence>
<comment type="similarity">
    <text evidence="1 6">Belongs to the peptidase M42 family.</text>
</comment>
<feature type="binding site" evidence="8">
    <location>
        <position position="247"/>
    </location>
    <ligand>
        <name>Zn(2+)</name>
        <dbReference type="ChEBI" id="CHEBI:29105"/>
        <label>1</label>
    </ligand>
</feature>
<accession>A0A2S8SSV4</accession>
<dbReference type="Proteomes" id="UP000237684">
    <property type="component" value="Unassembled WGS sequence"/>
</dbReference>
<dbReference type="Gene3D" id="3.40.630.10">
    <property type="entry name" value="Zn peptidases"/>
    <property type="match status" value="1"/>
</dbReference>
<dbReference type="InterPro" id="IPR008007">
    <property type="entry name" value="Peptidase_M42"/>
</dbReference>
<keyword evidence="4 8" id="KW-0479">Metal-binding</keyword>
<dbReference type="InterPro" id="IPR023367">
    <property type="entry name" value="Peptidase_M42_dom2"/>
</dbReference>
<dbReference type="AlphaFoldDB" id="A0A2S8SSV4"/>
<organism evidence="9 10">
    <name type="scientific">Abditibacterium utsteinense</name>
    <dbReference type="NCBI Taxonomy" id="1960156"/>
    <lineage>
        <taxon>Bacteria</taxon>
        <taxon>Pseudomonadati</taxon>
        <taxon>Abditibacteriota</taxon>
        <taxon>Abditibacteriia</taxon>
        <taxon>Abditibacteriales</taxon>
        <taxon>Abditibacteriaceae</taxon>
        <taxon>Abditibacterium</taxon>
    </lineage>
</organism>
<protein>
    <submittedName>
        <fullName evidence="9">Aminopeptidase FrvX</fullName>
    </submittedName>
</protein>
<dbReference type="EMBL" id="NIGF01000008">
    <property type="protein sequence ID" value="PQV63881.1"/>
    <property type="molecule type" value="Genomic_DNA"/>
</dbReference>
<evidence type="ECO:0000256" key="6">
    <source>
        <dbReference type="PIRNR" id="PIRNR001123"/>
    </source>
</evidence>
<feature type="binding site" evidence="8">
    <location>
        <position position="327"/>
    </location>
    <ligand>
        <name>Zn(2+)</name>
        <dbReference type="ChEBI" id="CHEBI:29105"/>
        <label>2</label>
    </ligand>
</feature>
<evidence type="ECO:0000256" key="5">
    <source>
        <dbReference type="ARBA" id="ARBA00022801"/>
    </source>
</evidence>
<evidence type="ECO:0000256" key="2">
    <source>
        <dbReference type="ARBA" id="ARBA00022438"/>
    </source>
</evidence>
<dbReference type="PANTHER" id="PTHR32481:SF7">
    <property type="entry name" value="AMINOPEPTIDASE YHFE-RELATED"/>
    <property type="match status" value="1"/>
</dbReference>
<dbReference type="Pfam" id="PF05343">
    <property type="entry name" value="Peptidase_M42"/>
    <property type="match status" value="1"/>
</dbReference>
<feature type="binding site" evidence="8">
    <location>
        <position position="192"/>
    </location>
    <ligand>
        <name>Zn(2+)</name>
        <dbReference type="ChEBI" id="CHEBI:29105"/>
        <label>2</label>
    </ligand>
</feature>
<dbReference type="InterPro" id="IPR051464">
    <property type="entry name" value="Peptidase_M42_aminopept"/>
</dbReference>
<feature type="binding site" evidence="8">
    <location>
        <position position="73"/>
    </location>
    <ligand>
        <name>Zn(2+)</name>
        <dbReference type="ChEBI" id="CHEBI:29105"/>
        <label>1</label>
    </ligand>
</feature>
<comment type="caution">
    <text evidence="9">The sequence shown here is derived from an EMBL/GenBank/DDBJ whole genome shotgun (WGS) entry which is preliminary data.</text>
</comment>
<evidence type="ECO:0000256" key="1">
    <source>
        <dbReference type="ARBA" id="ARBA00006272"/>
    </source>
</evidence>
<feature type="active site" description="Proton acceptor" evidence="7">
    <location>
        <position position="226"/>
    </location>
</feature>
<dbReference type="GO" id="GO:0006508">
    <property type="term" value="P:proteolysis"/>
    <property type="evidence" value="ECO:0007669"/>
    <property type="project" value="UniProtKB-KW"/>
</dbReference>
<keyword evidence="10" id="KW-1185">Reference proteome</keyword>
<evidence type="ECO:0000256" key="3">
    <source>
        <dbReference type="ARBA" id="ARBA00022670"/>
    </source>
</evidence>
<dbReference type="SUPFAM" id="SSF101821">
    <property type="entry name" value="Aminopeptidase/glucanase lid domain"/>
    <property type="match status" value="1"/>
</dbReference>
<evidence type="ECO:0000256" key="8">
    <source>
        <dbReference type="PIRSR" id="PIRSR001123-2"/>
    </source>
</evidence>
<keyword evidence="5" id="KW-0378">Hydrolase</keyword>
<dbReference type="GO" id="GO:0046872">
    <property type="term" value="F:metal ion binding"/>
    <property type="evidence" value="ECO:0007669"/>
    <property type="project" value="UniProtKB-UniRule"/>
</dbReference>
<dbReference type="PANTHER" id="PTHR32481">
    <property type="entry name" value="AMINOPEPTIDASE"/>
    <property type="match status" value="1"/>
</dbReference>
<name>A0A2S8SSV4_9BACT</name>
<evidence type="ECO:0000256" key="7">
    <source>
        <dbReference type="PIRSR" id="PIRSR001123-1"/>
    </source>
</evidence>
<dbReference type="OrthoDB" id="361940at2"/>
<evidence type="ECO:0000313" key="9">
    <source>
        <dbReference type="EMBL" id="PQV63881.1"/>
    </source>
</evidence>
<feature type="binding site" evidence="8">
    <location>
        <position position="227"/>
    </location>
    <ligand>
        <name>Zn(2+)</name>
        <dbReference type="ChEBI" id="CHEBI:29105"/>
        <label>2</label>
    </ligand>
</feature>
<comment type="cofactor">
    <cofactor evidence="8">
        <name>a divalent metal cation</name>
        <dbReference type="ChEBI" id="CHEBI:60240"/>
    </cofactor>
    <text evidence="8">Binds 2 divalent metal cations per subunit.</text>
</comment>
<dbReference type="CDD" id="cd05657">
    <property type="entry name" value="M42_glucanase_like"/>
    <property type="match status" value="1"/>
</dbReference>
<dbReference type="RefSeq" id="WP_105483812.1">
    <property type="nucleotide sequence ID" value="NZ_NIGF01000008.1"/>
</dbReference>
<reference evidence="9 10" key="1">
    <citation type="journal article" date="2018" name="Syst. Appl. Microbiol.">
        <title>Abditibacterium utsteinense sp. nov., the first cultivated member of candidate phylum FBP, isolated from ice-free Antarctic soil samples.</title>
        <authorList>
            <person name="Tahon G."/>
            <person name="Tytgat B."/>
            <person name="Lebbe L."/>
            <person name="Carlier A."/>
            <person name="Willems A."/>
        </authorList>
    </citation>
    <scope>NUCLEOTIDE SEQUENCE [LARGE SCALE GENOMIC DNA]</scope>
    <source>
        <strain evidence="9 10">LMG 29911</strain>
    </source>
</reference>
<dbReference type="InParanoid" id="A0A2S8SSV4"/>
<sequence>MSLPSLDLQYLKETLTRLLLTPSPVGDTERGSNLCVELLCDLGDLHVETTRKGVVVAHWNGAKNDVPRAVTAHIDTLGALVKGVKETGRLLLSQLGNYSWNAVENEGVTVVNQEGKSFRGLVQVSNPSHHLYSSGNGNGDVPRSQETMEVRLDERVSSAEEVAELGIEVGDFIYLDPRPEWNGGFIRSRHLDDKALVACLLTAAKAIFDAGLLPAQDTTLHIANYEEVGHGGASGIPKEVAQVLALDVAPTGIGQNGDEFSCTLAIADSDGPYDAKMRRHLRDLAKQHQIALKPDIFPEYCSDGDALWKAGGDMQVALIGPGVNGTHSLERTHIDALEATTQMIVAWLLSNE</sequence>
<dbReference type="SUPFAM" id="SSF53187">
    <property type="entry name" value="Zn-dependent exopeptidases"/>
    <property type="match status" value="1"/>
</dbReference>
<proteinExistence type="inferred from homology"/>
<feature type="binding site" evidence="8">
    <location>
        <position position="192"/>
    </location>
    <ligand>
        <name>Zn(2+)</name>
        <dbReference type="ChEBI" id="CHEBI:29105"/>
        <label>1</label>
    </ligand>
</feature>
<dbReference type="Gene3D" id="2.40.30.40">
    <property type="entry name" value="Peptidase M42, domain 2"/>
    <property type="match status" value="1"/>
</dbReference>
<keyword evidence="2 9" id="KW-0031">Aminopeptidase</keyword>
<evidence type="ECO:0000256" key="4">
    <source>
        <dbReference type="ARBA" id="ARBA00022723"/>
    </source>
</evidence>
<dbReference type="GO" id="GO:0004177">
    <property type="term" value="F:aminopeptidase activity"/>
    <property type="evidence" value="ECO:0007669"/>
    <property type="project" value="UniProtKB-UniRule"/>
</dbReference>
<keyword evidence="3" id="KW-0645">Protease</keyword>
<dbReference type="PIRSF" id="PIRSF001123">
    <property type="entry name" value="PepA_GA"/>
    <property type="match status" value="1"/>
</dbReference>